<keyword evidence="1" id="KW-0677">Repeat</keyword>
<dbReference type="PROSITE" id="PS51375">
    <property type="entry name" value="PPR"/>
    <property type="match status" value="2"/>
</dbReference>
<evidence type="ECO:0000256" key="1">
    <source>
        <dbReference type="ARBA" id="ARBA00022737"/>
    </source>
</evidence>
<name>A0AAV9CNG6_ACOCL</name>
<dbReference type="EMBL" id="JAUJYO010000018">
    <property type="protein sequence ID" value="KAK1290486.1"/>
    <property type="molecule type" value="Genomic_DNA"/>
</dbReference>
<evidence type="ECO:0000313" key="3">
    <source>
        <dbReference type="EMBL" id="KAK1290486.1"/>
    </source>
</evidence>
<proteinExistence type="predicted"/>
<dbReference type="InterPro" id="IPR046960">
    <property type="entry name" value="PPR_At4g14850-like_plant"/>
</dbReference>
<dbReference type="Proteomes" id="UP001180020">
    <property type="component" value="Unassembled WGS sequence"/>
</dbReference>
<dbReference type="Pfam" id="PF01535">
    <property type="entry name" value="PPR"/>
    <property type="match status" value="3"/>
</dbReference>
<dbReference type="NCBIfam" id="TIGR00756">
    <property type="entry name" value="PPR"/>
    <property type="match status" value="1"/>
</dbReference>
<dbReference type="GO" id="GO:0009451">
    <property type="term" value="P:RNA modification"/>
    <property type="evidence" value="ECO:0007669"/>
    <property type="project" value="InterPro"/>
</dbReference>
<organism evidence="3 4">
    <name type="scientific">Acorus calamus</name>
    <name type="common">Sweet flag</name>
    <dbReference type="NCBI Taxonomy" id="4465"/>
    <lineage>
        <taxon>Eukaryota</taxon>
        <taxon>Viridiplantae</taxon>
        <taxon>Streptophyta</taxon>
        <taxon>Embryophyta</taxon>
        <taxon>Tracheophyta</taxon>
        <taxon>Spermatophyta</taxon>
        <taxon>Magnoliopsida</taxon>
        <taxon>Liliopsida</taxon>
        <taxon>Acoraceae</taxon>
        <taxon>Acorus</taxon>
    </lineage>
</organism>
<reference evidence="3" key="1">
    <citation type="journal article" date="2023" name="Nat. Commun.">
        <title>Diploid and tetraploid genomes of Acorus and the evolution of monocots.</title>
        <authorList>
            <person name="Ma L."/>
            <person name="Liu K.W."/>
            <person name="Li Z."/>
            <person name="Hsiao Y.Y."/>
            <person name="Qi Y."/>
            <person name="Fu T."/>
            <person name="Tang G.D."/>
            <person name="Zhang D."/>
            <person name="Sun W.H."/>
            <person name="Liu D.K."/>
            <person name="Li Y."/>
            <person name="Chen G.Z."/>
            <person name="Liu X.D."/>
            <person name="Liao X.Y."/>
            <person name="Jiang Y.T."/>
            <person name="Yu X."/>
            <person name="Hao Y."/>
            <person name="Huang J."/>
            <person name="Zhao X.W."/>
            <person name="Ke S."/>
            <person name="Chen Y.Y."/>
            <person name="Wu W.L."/>
            <person name="Hsu J.L."/>
            <person name="Lin Y.F."/>
            <person name="Huang M.D."/>
            <person name="Li C.Y."/>
            <person name="Huang L."/>
            <person name="Wang Z.W."/>
            <person name="Zhao X."/>
            <person name="Zhong W.Y."/>
            <person name="Peng D.H."/>
            <person name="Ahmad S."/>
            <person name="Lan S."/>
            <person name="Zhang J.S."/>
            <person name="Tsai W.C."/>
            <person name="Van de Peer Y."/>
            <person name="Liu Z.J."/>
        </authorList>
    </citation>
    <scope>NUCLEOTIDE SEQUENCE</scope>
    <source>
        <strain evidence="3">CP</strain>
    </source>
</reference>
<dbReference type="AlphaFoldDB" id="A0AAV9CNG6"/>
<feature type="repeat" description="PPR" evidence="2">
    <location>
        <begin position="39"/>
        <end position="73"/>
    </location>
</feature>
<reference evidence="3" key="2">
    <citation type="submission" date="2023-06" db="EMBL/GenBank/DDBJ databases">
        <authorList>
            <person name="Ma L."/>
            <person name="Liu K.-W."/>
            <person name="Li Z."/>
            <person name="Hsiao Y.-Y."/>
            <person name="Qi Y."/>
            <person name="Fu T."/>
            <person name="Tang G."/>
            <person name="Zhang D."/>
            <person name="Sun W.-H."/>
            <person name="Liu D.-K."/>
            <person name="Li Y."/>
            <person name="Chen G.-Z."/>
            <person name="Liu X.-D."/>
            <person name="Liao X.-Y."/>
            <person name="Jiang Y.-T."/>
            <person name="Yu X."/>
            <person name="Hao Y."/>
            <person name="Huang J."/>
            <person name="Zhao X.-W."/>
            <person name="Ke S."/>
            <person name="Chen Y.-Y."/>
            <person name="Wu W.-L."/>
            <person name="Hsu J.-L."/>
            <person name="Lin Y.-F."/>
            <person name="Huang M.-D."/>
            <person name="Li C.-Y."/>
            <person name="Huang L."/>
            <person name="Wang Z.-W."/>
            <person name="Zhao X."/>
            <person name="Zhong W.-Y."/>
            <person name="Peng D.-H."/>
            <person name="Ahmad S."/>
            <person name="Lan S."/>
            <person name="Zhang J.-S."/>
            <person name="Tsai W.-C."/>
            <person name="Van De Peer Y."/>
            <person name="Liu Z.-J."/>
        </authorList>
    </citation>
    <scope>NUCLEOTIDE SEQUENCE</scope>
    <source>
        <strain evidence="3">CP</strain>
        <tissue evidence="3">Leaves</tissue>
    </source>
</reference>
<dbReference type="InterPro" id="IPR046848">
    <property type="entry name" value="E_motif"/>
</dbReference>
<sequence length="343" mass="37958">MKLDMVSKNRISNALLSMYARIGGIEELEKVFDEIKSPDIVSWCSMISAYFQNGFNEKSINFFTEMHRSNTSSPNEYGLSSVISSCAELALLDQGRQFHAHALKTGFESDVCVGNAIVNMYGKCSSITDARRAFTTLQTRDAVSWNSLIHACAHHGRAREAMRAFEEMVLRDQVKPNHSTFVGVLGACSHGDCIDEAIEFLESMEDRYGVRPSLTHYACVVDVMGRGGRLREAVRVIQRMPFEPDSLTWKTLLGACRVHGEIELGRVAAERVVELAPGEASGYVMLAGLHAVRGEWGEAGRARQVMEERGVRKEAGWSWVEVRCEAHFFCGRGPESPAEGGGV</sequence>
<evidence type="ECO:0000313" key="4">
    <source>
        <dbReference type="Proteomes" id="UP001180020"/>
    </source>
</evidence>
<accession>A0AAV9CNG6</accession>
<dbReference type="PANTHER" id="PTHR47926:SF364">
    <property type="entry name" value="PENTATRICOPEPTIDE REPEAT-CONTAINING PROTEIN"/>
    <property type="match status" value="1"/>
</dbReference>
<dbReference type="Pfam" id="PF20431">
    <property type="entry name" value="E_motif"/>
    <property type="match status" value="1"/>
</dbReference>
<comment type="caution">
    <text evidence="3">The sequence shown here is derived from an EMBL/GenBank/DDBJ whole genome shotgun (WGS) entry which is preliminary data.</text>
</comment>
<feature type="repeat" description="PPR" evidence="2">
    <location>
        <begin position="141"/>
        <end position="175"/>
    </location>
</feature>
<dbReference type="PANTHER" id="PTHR47926">
    <property type="entry name" value="PENTATRICOPEPTIDE REPEAT-CONTAINING PROTEIN"/>
    <property type="match status" value="1"/>
</dbReference>
<dbReference type="Pfam" id="PF13041">
    <property type="entry name" value="PPR_2"/>
    <property type="match status" value="1"/>
</dbReference>
<dbReference type="GO" id="GO:0003723">
    <property type="term" value="F:RNA binding"/>
    <property type="evidence" value="ECO:0007669"/>
    <property type="project" value="InterPro"/>
</dbReference>
<gene>
    <name evidence="3" type="primary">PCMP-H42</name>
    <name evidence="3" type="ORF">QJS10_CPB18g00424</name>
</gene>
<dbReference type="InterPro" id="IPR002885">
    <property type="entry name" value="PPR_rpt"/>
</dbReference>
<dbReference type="FunFam" id="1.25.40.10:FF:000090">
    <property type="entry name" value="Pentatricopeptide repeat-containing protein, chloroplastic"/>
    <property type="match status" value="1"/>
</dbReference>
<evidence type="ECO:0000256" key="2">
    <source>
        <dbReference type="PROSITE-ProRule" id="PRU00708"/>
    </source>
</evidence>
<protein>
    <submittedName>
        <fullName evidence="3">Pentatricopeptide repeat-containing protein</fullName>
    </submittedName>
</protein>
<dbReference type="InterPro" id="IPR011990">
    <property type="entry name" value="TPR-like_helical_dom_sf"/>
</dbReference>
<keyword evidence="4" id="KW-1185">Reference proteome</keyword>
<dbReference type="SUPFAM" id="SSF48452">
    <property type="entry name" value="TPR-like"/>
    <property type="match status" value="1"/>
</dbReference>
<dbReference type="Gene3D" id="1.25.40.10">
    <property type="entry name" value="Tetratricopeptide repeat domain"/>
    <property type="match status" value="2"/>
</dbReference>